<dbReference type="EMBL" id="VSSQ01001420">
    <property type="protein sequence ID" value="MPM08169.1"/>
    <property type="molecule type" value="Genomic_DNA"/>
</dbReference>
<name>A0A644WWJ7_9ZZZZ</name>
<comment type="caution">
    <text evidence="2">The sequence shown here is derived from an EMBL/GenBank/DDBJ whole genome shotgun (WGS) entry which is preliminary data.</text>
</comment>
<organism evidence="2">
    <name type="scientific">bioreactor metagenome</name>
    <dbReference type="NCBI Taxonomy" id="1076179"/>
    <lineage>
        <taxon>unclassified sequences</taxon>
        <taxon>metagenomes</taxon>
        <taxon>ecological metagenomes</taxon>
    </lineage>
</organism>
<feature type="transmembrane region" description="Helical" evidence="1">
    <location>
        <begin position="57"/>
        <end position="77"/>
    </location>
</feature>
<keyword evidence="1" id="KW-0812">Transmembrane</keyword>
<keyword evidence="1" id="KW-1133">Transmembrane helix</keyword>
<gene>
    <name evidence="2" type="ORF">SDC9_54481</name>
</gene>
<sequence>MTKLQHKTLITGNQYTMEKNDNILDRYIQKELEVKPSPYLSSKVMERIGNRSRRVSIAFNFAMAAGVAAVLVMGIFLGSNYTTNNDNGEQLALNINDTHLENLHLYTIED</sequence>
<accession>A0A644WWJ7</accession>
<evidence type="ECO:0000256" key="1">
    <source>
        <dbReference type="SAM" id="Phobius"/>
    </source>
</evidence>
<dbReference type="AlphaFoldDB" id="A0A644WWJ7"/>
<keyword evidence="1" id="KW-0472">Membrane</keyword>
<evidence type="ECO:0000313" key="2">
    <source>
        <dbReference type="EMBL" id="MPM08169.1"/>
    </source>
</evidence>
<proteinExistence type="predicted"/>
<protein>
    <submittedName>
        <fullName evidence="2">Uncharacterized protein</fullName>
    </submittedName>
</protein>
<reference evidence="2" key="1">
    <citation type="submission" date="2019-08" db="EMBL/GenBank/DDBJ databases">
        <authorList>
            <person name="Kucharzyk K."/>
            <person name="Murdoch R.W."/>
            <person name="Higgins S."/>
            <person name="Loffler F."/>
        </authorList>
    </citation>
    <scope>NUCLEOTIDE SEQUENCE</scope>
</reference>